<dbReference type="Proteomes" id="UP000636479">
    <property type="component" value="Unassembled WGS sequence"/>
</dbReference>
<organism evidence="1 2">
    <name type="scientific">Mycena indigotica</name>
    <dbReference type="NCBI Taxonomy" id="2126181"/>
    <lineage>
        <taxon>Eukaryota</taxon>
        <taxon>Fungi</taxon>
        <taxon>Dikarya</taxon>
        <taxon>Basidiomycota</taxon>
        <taxon>Agaricomycotina</taxon>
        <taxon>Agaricomycetes</taxon>
        <taxon>Agaricomycetidae</taxon>
        <taxon>Agaricales</taxon>
        <taxon>Marasmiineae</taxon>
        <taxon>Mycenaceae</taxon>
        <taxon>Mycena</taxon>
    </lineage>
</organism>
<sequence>MMMPSSTTALNTNNLDGSASDSKLCFIRLTPFLWDANMRHEERLRRGAFTPPKPLKRLHENPSAEAKFFNRNGKTTQEGHTRTPHSRFQPYAGARRQITRRSCIDPAVTQTLTELPRVALVGFSRAGAEVNTQAHSDIDTDLAALSKRSDDVQGLHYVLMDLSTDEKSPVIKQNCFKLLLDTGCPVTYVHCDLFYLYSLD</sequence>
<dbReference type="RefSeq" id="XP_037220137.1">
    <property type="nucleotide sequence ID" value="XM_037364493.1"/>
</dbReference>
<dbReference type="AlphaFoldDB" id="A0A8H6SNP2"/>
<accession>A0A8H6SNP2</accession>
<comment type="caution">
    <text evidence="1">The sequence shown here is derived from an EMBL/GenBank/DDBJ whole genome shotgun (WGS) entry which is preliminary data.</text>
</comment>
<gene>
    <name evidence="1" type="ORF">MIND_00780500</name>
</gene>
<evidence type="ECO:0000313" key="1">
    <source>
        <dbReference type="EMBL" id="KAF7302137.1"/>
    </source>
</evidence>
<evidence type="ECO:0000313" key="2">
    <source>
        <dbReference type="Proteomes" id="UP000636479"/>
    </source>
</evidence>
<protein>
    <submittedName>
        <fullName evidence="1">Uncharacterized protein</fullName>
    </submittedName>
</protein>
<keyword evidence="2" id="KW-1185">Reference proteome</keyword>
<dbReference type="GeneID" id="59347009"/>
<name>A0A8H6SNP2_9AGAR</name>
<dbReference type="EMBL" id="JACAZF010000006">
    <property type="protein sequence ID" value="KAF7302137.1"/>
    <property type="molecule type" value="Genomic_DNA"/>
</dbReference>
<proteinExistence type="predicted"/>
<reference evidence="1" key="1">
    <citation type="submission" date="2020-05" db="EMBL/GenBank/DDBJ databases">
        <title>Mycena genomes resolve the evolution of fungal bioluminescence.</title>
        <authorList>
            <person name="Tsai I.J."/>
        </authorList>
    </citation>
    <scope>NUCLEOTIDE SEQUENCE</scope>
    <source>
        <strain evidence="1">171206Taipei</strain>
    </source>
</reference>